<name>A0A9Q3KB82_9BASI</name>
<sequence>MSQRHKGSSEASRTKSDQNAKRNRTSNSRYSLRSQTTTSTILNLLPFTYGSDSLVDSDFSSDDNNYLPPMEDETPTLKKDELGVLQNVINKTKVLPWFLLYPENSGSKTSRHSKQQSG</sequence>
<reference evidence="2" key="1">
    <citation type="submission" date="2021-03" db="EMBL/GenBank/DDBJ databases">
        <title>Draft genome sequence of rust myrtle Austropuccinia psidii MF-1, a brazilian biotype.</title>
        <authorList>
            <person name="Quecine M.C."/>
            <person name="Pachon D.M.R."/>
            <person name="Bonatelli M.L."/>
            <person name="Correr F.H."/>
            <person name="Franceschini L.M."/>
            <person name="Leite T.F."/>
            <person name="Margarido G.R.A."/>
            <person name="Almeida C.A."/>
            <person name="Ferrarezi J.A."/>
            <person name="Labate C.A."/>
        </authorList>
    </citation>
    <scope>NUCLEOTIDE SEQUENCE</scope>
    <source>
        <strain evidence="2">MF-1</strain>
    </source>
</reference>
<protein>
    <submittedName>
        <fullName evidence="2">Uncharacterized protein</fullName>
    </submittedName>
</protein>
<keyword evidence="3" id="KW-1185">Reference proteome</keyword>
<evidence type="ECO:0000313" key="2">
    <source>
        <dbReference type="EMBL" id="MBW0577351.1"/>
    </source>
</evidence>
<dbReference type="EMBL" id="AVOT02100430">
    <property type="protein sequence ID" value="MBW0577351.1"/>
    <property type="molecule type" value="Genomic_DNA"/>
</dbReference>
<gene>
    <name evidence="2" type="ORF">O181_117066</name>
</gene>
<feature type="region of interest" description="Disordered" evidence="1">
    <location>
        <begin position="1"/>
        <end position="34"/>
    </location>
</feature>
<proteinExistence type="predicted"/>
<dbReference type="AlphaFoldDB" id="A0A9Q3KB82"/>
<evidence type="ECO:0000313" key="3">
    <source>
        <dbReference type="Proteomes" id="UP000765509"/>
    </source>
</evidence>
<organism evidence="2 3">
    <name type="scientific">Austropuccinia psidii MF-1</name>
    <dbReference type="NCBI Taxonomy" id="1389203"/>
    <lineage>
        <taxon>Eukaryota</taxon>
        <taxon>Fungi</taxon>
        <taxon>Dikarya</taxon>
        <taxon>Basidiomycota</taxon>
        <taxon>Pucciniomycotina</taxon>
        <taxon>Pucciniomycetes</taxon>
        <taxon>Pucciniales</taxon>
        <taxon>Sphaerophragmiaceae</taxon>
        <taxon>Austropuccinia</taxon>
    </lineage>
</organism>
<feature type="compositionally biased region" description="Polar residues" evidence="1">
    <location>
        <begin position="25"/>
        <end position="34"/>
    </location>
</feature>
<accession>A0A9Q3KB82</accession>
<comment type="caution">
    <text evidence="2">The sequence shown here is derived from an EMBL/GenBank/DDBJ whole genome shotgun (WGS) entry which is preliminary data.</text>
</comment>
<dbReference type="Proteomes" id="UP000765509">
    <property type="component" value="Unassembled WGS sequence"/>
</dbReference>
<evidence type="ECO:0000256" key="1">
    <source>
        <dbReference type="SAM" id="MobiDB-lite"/>
    </source>
</evidence>
<dbReference type="OrthoDB" id="3247418at2759"/>